<dbReference type="AlphaFoldDB" id="A0A9J6DAJ5"/>
<evidence type="ECO:0000313" key="2">
    <source>
        <dbReference type="Proteomes" id="UP000821866"/>
    </source>
</evidence>
<comment type="caution">
    <text evidence="1">The sequence shown here is derived from an EMBL/GenBank/DDBJ whole genome shotgun (WGS) entry which is preliminary data.</text>
</comment>
<keyword evidence="2" id="KW-1185">Reference proteome</keyword>
<organism evidence="1 2">
    <name type="scientific">Rhipicephalus microplus</name>
    <name type="common">Cattle tick</name>
    <name type="synonym">Boophilus microplus</name>
    <dbReference type="NCBI Taxonomy" id="6941"/>
    <lineage>
        <taxon>Eukaryota</taxon>
        <taxon>Metazoa</taxon>
        <taxon>Ecdysozoa</taxon>
        <taxon>Arthropoda</taxon>
        <taxon>Chelicerata</taxon>
        <taxon>Arachnida</taxon>
        <taxon>Acari</taxon>
        <taxon>Parasitiformes</taxon>
        <taxon>Ixodida</taxon>
        <taxon>Ixodoidea</taxon>
        <taxon>Ixodidae</taxon>
        <taxon>Rhipicephalinae</taxon>
        <taxon>Rhipicephalus</taxon>
        <taxon>Boophilus</taxon>
    </lineage>
</organism>
<accession>A0A9J6DAJ5</accession>
<protein>
    <submittedName>
        <fullName evidence="1">Uncharacterized protein</fullName>
    </submittedName>
</protein>
<proteinExistence type="predicted"/>
<reference evidence="1" key="2">
    <citation type="submission" date="2021-09" db="EMBL/GenBank/DDBJ databases">
        <authorList>
            <person name="Jia N."/>
            <person name="Wang J."/>
            <person name="Shi W."/>
            <person name="Du L."/>
            <person name="Sun Y."/>
            <person name="Zhan W."/>
            <person name="Jiang J."/>
            <person name="Wang Q."/>
            <person name="Zhang B."/>
            <person name="Ji P."/>
            <person name="Sakyi L.B."/>
            <person name="Cui X."/>
            <person name="Yuan T."/>
            <person name="Jiang B."/>
            <person name="Yang W."/>
            <person name="Lam T.T.-Y."/>
            <person name="Chang Q."/>
            <person name="Ding S."/>
            <person name="Wang X."/>
            <person name="Zhu J."/>
            <person name="Ruan X."/>
            <person name="Zhao L."/>
            <person name="Wei J."/>
            <person name="Que T."/>
            <person name="Du C."/>
            <person name="Cheng J."/>
            <person name="Dai P."/>
            <person name="Han X."/>
            <person name="Huang E."/>
            <person name="Gao Y."/>
            <person name="Liu J."/>
            <person name="Shao H."/>
            <person name="Ye R."/>
            <person name="Li L."/>
            <person name="Wei W."/>
            <person name="Wang X."/>
            <person name="Wang C."/>
            <person name="Huo Q."/>
            <person name="Li W."/>
            <person name="Guo W."/>
            <person name="Chen H."/>
            <person name="Chen S."/>
            <person name="Zhou L."/>
            <person name="Zhou L."/>
            <person name="Ni X."/>
            <person name="Tian J."/>
            <person name="Zhou Y."/>
            <person name="Sheng Y."/>
            <person name="Liu T."/>
            <person name="Pan Y."/>
            <person name="Xia L."/>
            <person name="Li J."/>
            <person name="Zhao F."/>
            <person name="Cao W."/>
        </authorList>
    </citation>
    <scope>NUCLEOTIDE SEQUENCE</scope>
    <source>
        <strain evidence="1">Rmic-2018</strain>
        <tissue evidence="1">Larvae</tissue>
    </source>
</reference>
<dbReference type="Proteomes" id="UP000821866">
    <property type="component" value="Chromosome 8"/>
</dbReference>
<sequence>MPPRNFTYTRKASGKPCRMEGVLIENLFDSGEEEHYQAAKHCCGPQRNEHKRSGPGIEERSAAAAYLRYPKTAQAGIGSLTMTNRGRKSTRPASLKIENLFDSGEEEHYQAAKHCCGPQRNEHKRSGPGIEERSAAAAYLRYPKTAQAGIGSLTMVMQRPQRLLTRSTAAATPRVVLLSGLSTNCPWYDHGGNEVASKHVTLSRP</sequence>
<reference evidence="1" key="1">
    <citation type="journal article" date="2020" name="Cell">
        <title>Large-Scale Comparative Analyses of Tick Genomes Elucidate Their Genetic Diversity and Vector Capacities.</title>
        <authorList>
            <consortium name="Tick Genome and Microbiome Consortium (TIGMIC)"/>
            <person name="Jia N."/>
            <person name="Wang J."/>
            <person name="Shi W."/>
            <person name="Du L."/>
            <person name="Sun Y."/>
            <person name="Zhan W."/>
            <person name="Jiang J.F."/>
            <person name="Wang Q."/>
            <person name="Zhang B."/>
            <person name="Ji P."/>
            <person name="Bell-Sakyi L."/>
            <person name="Cui X.M."/>
            <person name="Yuan T.T."/>
            <person name="Jiang B.G."/>
            <person name="Yang W.F."/>
            <person name="Lam T.T."/>
            <person name="Chang Q.C."/>
            <person name="Ding S.J."/>
            <person name="Wang X.J."/>
            <person name="Zhu J.G."/>
            <person name="Ruan X.D."/>
            <person name="Zhao L."/>
            <person name="Wei J.T."/>
            <person name="Ye R.Z."/>
            <person name="Que T.C."/>
            <person name="Du C.H."/>
            <person name="Zhou Y.H."/>
            <person name="Cheng J.X."/>
            <person name="Dai P.F."/>
            <person name="Guo W.B."/>
            <person name="Han X.H."/>
            <person name="Huang E.J."/>
            <person name="Li L.F."/>
            <person name="Wei W."/>
            <person name="Gao Y.C."/>
            <person name="Liu J.Z."/>
            <person name="Shao H.Z."/>
            <person name="Wang X."/>
            <person name="Wang C.C."/>
            <person name="Yang T.C."/>
            <person name="Huo Q.B."/>
            <person name="Li W."/>
            <person name="Chen H.Y."/>
            <person name="Chen S.E."/>
            <person name="Zhou L.G."/>
            <person name="Ni X.B."/>
            <person name="Tian J.H."/>
            <person name="Sheng Y."/>
            <person name="Liu T."/>
            <person name="Pan Y.S."/>
            <person name="Xia L.Y."/>
            <person name="Li J."/>
            <person name="Zhao F."/>
            <person name="Cao W.C."/>
        </authorList>
    </citation>
    <scope>NUCLEOTIDE SEQUENCE</scope>
    <source>
        <strain evidence="1">Rmic-2018</strain>
    </source>
</reference>
<dbReference type="EMBL" id="JABSTU010000010">
    <property type="protein sequence ID" value="KAH8019059.1"/>
    <property type="molecule type" value="Genomic_DNA"/>
</dbReference>
<evidence type="ECO:0000313" key="1">
    <source>
        <dbReference type="EMBL" id="KAH8019059.1"/>
    </source>
</evidence>
<name>A0A9J6DAJ5_RHIMP</name>
<gene>
    <name evidence="1" type="ORF">HPB51_016424</name>
</gene>